<evidence type="ECO:0000313" key="11">
    <source>
        <dbReference type="Proteomes" id="UP000292693"/>
    </source>
</evidence>
<proteinExistence type="predicted"/>
<feature type="transmembrane region" description="Helical" evidence="6">
    <location>
        <begin position="254"/>
        <end position="272"/>
    </location>
</feature>
<evidence type="ECO:0000256" key="4">
    <source>
        <dbReference type="ARBA" id="ARBA00023136"/>
    </source>
</evidence>
<dbReference type="Pfam" id="PF07681">
    <property type="entry name" value="DoxX"/>
    <property type="match status" value="1"/>
</dbReference>
<feature type="transmembrane region" description="Helical" evidence="6">
    <location>
        <begin position="191"/>
        <end position="212"/>
    </location>
</feature>
<dbReference type="AlphaFoldDB" id="A0A126Y4L3"/>
<dbReference type="KEGG" id="salb:XNR_2557"/>
<feature type="compositionally biased region" description="Low complexity" evidence="5">
    <location>
        <begin position="421"/>
        <end position="469"/>
    </location>
</feature>
<reference evidence="7" key="2">
    <citation type="submission" date="2022-09" db="EMBL/GenBank/DDBJ databases">
        <title>Whole genome shotgun sequence of Streptomyces albidoflavus NBRC 12854.</title>
        <authorList>
            <person name="Komaki H."/>
            <person name="Tamura T."/>
        </authorList>
    </citation>
    <scope>NUCLEOTIDE SEQUENCE</scope>
    <source>
        <strain evidence="7">NBRC 12854</strain>
    </source>
</reference>
<reference evidence="10 11" key="1">
    <citation type="submission" date="2017-12" db="EMBL/GenBank/DDBJ databases">
        <title>Population genomics insights into the ecological differentiation and adaptive evolution in streptomycetes.</title>
        <authorList>
            <person name="Li Y."/>
            <person name="Huang Y."/>
        </authorList>
    </citation>
    <scope>NUCLEOTIDE SEQUENCE [LARGE SCALE GENOMIC DNA]</scope>
    <source>
        <strain evidence="9 10">FXJ.2339</strain>
        <strain evidence="8 11">NBRC 100770</strain>
    </source>
</reference>
<feature type="region of interest" description="Disordered" evidence="5">
    <location>
        <begin position="389"/>
        <end position="530"/>
    </location>
</feature>
<name>A0A126Y4L3_9ACTN</name>
<accession>A0A126Y4L3</accession>
<dbReference type="InterPro" id="IPR032808">
    <property type="entry name" value="DoxX"/>
</dbReference>
<dbReference type="PANTHER" id="PTHR39157:SF1">
    <property type="entry name" value="DOXX FAMILY PROTEIN"/>
    <property type="match status" value="1"/>
</dbReference>
<keyword evidence="4 6" id="KW-0472">Membrane</keyword>
<evidence type="ECO:0000313" key="9">
    <source>
        <dbReference type="EMBL" id="RZE40851.1"/>
    </source>
</evidence>
<evidence type="ECO:0000313" key="7">
    <source>
        <dbReference type="EMBL" id="GHI46701.1"/>
    </source>
</evidence>
<feature type="transmembrane region" description="Helical" evidence="6">
    <location>
        <begin position="309"/>
        <end position="327"/>
    </location>
</feature>
<sequence>MVKVHCDPAQVIVNHASFRVQLPSAQKAQSPRISRLTGGASADTARIPVVGTVTRRRAPVVWSGRSAPGDGGATTGLLQAVRASGVRHGDDPPGATQVIPRVDPDEVATGEIPTLTGHTPGEPLLPRMRSAGSAYDDDTYTPRHGTPAYDGDDGGDRAGTDGGDGSDLDQDGRPKARSSVRHAYYPYRRMNLGVVLLPLRVGLGFATAYAGMSKLCDPAYFDGGERGSLMRWLGSLQPWSLAEPLHGFAVHHPVGVGLLVAFLQVLVGVLTVLGLWQRLAASAGAVLAAGLLITVSWRANPVYSMSDVIYLAAWTPLIIAGAPVWSVDGKLAADAWRKLGPRAELWQLRRWVLKRGLVVATVAVGLTLLFGALLGSAVRDADRVVVPGPGEAPRNSVPGMPLPSESGQVSGSPDASAGPDEAPSGGTSEGPSETSSGPAGSEQRETAGTGTTAPAETQGPGQAPPQQNAPQPPPQTSAGPGDDSSGGGSGEPGGGPGPGDGGGAEEPGEDPADGGSGGGGGPKLVGGLFG</sequence>
<dbReference type="Proteomes" id="UP000292693">
    <property type="component" value="Unassembled WGS sequence"/>
</dbReference>
<evidence type="ECO:0000256" key="1">
    <source>
        <dbReference type="ARBA" id="ARBA00004141"/>
    </source>
</evidence>
<comment type="subcellular location">
    <subcellularLocation>
        <location evidence="1">Membrane</location>
        <topology evidence="1">Multi-pass membrane protein</topology>
    </subcellularLocation>
</comment>
<evidence type="ECO:0000256" key="3">
    <source>
        <dbReference type="ARBA" id="ARBA00022989"/>
    </source>
</evidence>
<evidence type="ECO:0000313" key="8">
    <source>
        <dbReference type="EMBL" id="RZE23836.1"/>
    </source>
</evidence>
<comment type="caution">
    <text evidence="7">The sequence shown here is derived from an EMBL/GenBank/DDBJ whole genome shotgun (WGS) entry which is preliminary data.</text>
</comment>
<dbReference type="EMBL" id="PKLK01000014">
    <property type="protein sequence ID" value="RZE40851.1"/>
    <property type="molecule type" value="Genomic_DNA"/>
</dbReference>
<accession>A0A0X3XFD8</accession>
<evidence type="ECO:0000256" key="6">
    <source>
        <dbReference type="SAM" id="Phobius"/>
    </source>
</evidence>
<feature type="compositionally biased region" description="Gly residues" evidence="5">
    <location>
        <begin position="514"/>
        <end position="530"/>
    </location>
</feature>
<evidence type="ECO:0000313" key="12">
    <source>
        <dbReference type="Proteomes" id="UP001051844"/>
    </source>
</evidence>
<evidence type="ECO:0000313" key="10">
    <source>
        <dbReference type="Proteomes" id="UP000292095"/>
    </source>
</evidence>
<dbReference type="RefSeq" id="WP_015507413.1">
    <property type="nucleotide sequence ID" value="NC_020990.1"/>
</dbReference>
<dbReference type="Proteomes" id="UP001051844">
    <property type="component" value="Unassembled WGS sequence"/>
</dbReference>
<evidence type="ECO:0000256" key="5">
    <source>
        <dbReference type="SAM" id="MobiDB-lite"/>
    </source>
</evidence>
<dbReference type="PANTHER" id="PTHR39157">
    <property type="entry name" value="INTEGRAL MEMBRANE PROTEIN-RELATED"/>
    <property type="match status" value="1"/>
</dbReference>
<keyword evidence="3 6" id="KW-1133">Transmembrane helix</keyword>
<protein>
    <submittedName>
        <fullName evidence="7 8">Membrane protein</fullName>
    </submittedName>
</protein>
<dbReference type="Proteomes" id="UP000292095">
    <property type="component" value="Unassembled WGS sequence"/>
</dbReference>
<dbReference type="GeneID" id="97268318"/>
<feature type="compositionally biased region" description="Gly residues" evidence="5">
    <location>
        <begin position="484"/>
        <end position="505"/>
    </location>
</feature>
<keyword evidence="2 6" id="KW-0812">Transmembrane</keyword>
<feature type="transmembrane region" description="Helical" evidence="6">
    <location>
        <begin position="357"/>
        <end position="378"/>
    </location>
</feature>
<feature type="region of interest" description="Disordered" evidence="5">
    <location>
        <begin position="105"/>
        <end position="177"/>
    </location>
</feature>
<feature type="transmembrane region" description="Helical" evidence="6">
    <location>
        <begin position="279"/>
        <end position="297"/>
    </location>
</feature>
<evidence type="ECO:0000256" key="2">
    <source>
        <dbReference type="ARBA" id="ARBA00022692"/>
    </source>
</evidence>
<dbReference type="EMBL" id="PKLL01000014">
    <property type="protein sequence ID" value="RZE23836.1"/>
    <property type="molecule type" value="Genomic_DNA"/>
</dbReference>
<organism evidence="7 12">
    <name type="scientific">Streptomyces albidoflavus</name>
    <dbReference type="NCBI Taxonomy" id="1886"/>
    <lineage>
        <taxon>Bacteria</taxon>
        <taxon>Bacillati</taxon>
        <taxon>Actinomycetota</taxon>
        <taxon>Actinomycetes</taxon>
        <taxon>Kitasatosporales</taxon>
        <taxon>Streptomycetaceae</taxon>
        <taxon>Streptomyces</taxon>
        <taxon>Streptomyces albidoflavus group</taxon>
    </lineage>
</organism>
<dbReference type="EMBL" id="BNDZ01000005">
    <property type="protein sequence ID" value="GHI46701.1"/>
    <property type="molecule type" value="Genomic_DNA"/>
</dbReference>
<gene>
    <name evidence="9" type="ORF">C0Q91_13725</name>
    <name evidence="8" type="ORF">C0Q92_13720</name>
    <name evidence="7" type="ORF">ScoT_28750</name>
</gene>